<reference evidence="1 2" key="1">
    <citation type="journal article" date="2006" name="Int. J. Syst. Evol. Microbiol.">
        <title>Chryseobacterium hispanicum sp. nov., isolated from the drinking water distribution system of Sevilla, Spain.</title>
        <authorList>
            <person name="Gallego V."/>
            <person name="Garcia M.T."/>
            <person name="Ventosa A."/>
        </authorList>
    </citation>
    <scope>NUCLEOTIDE SEQUENCE [LARGE SCALE GENOMIC DNA]</scope>
    <source>
        <strain evidence="1 2">KCTC 22104</strain>
    </source>
</reference>
<sequence>MLNSSEEQSYWYLRLNGFFLIDNFVIHKSKNIEYSADADLIGIRTPFVFEEIGGQLKDWDQTLFQNFDTKSLIGIICQVKGGAIGDKKLFREPYLSYSLDRLGLTSNNSAIAKELEQSPIINFQNDLGQNCQIAKLLITRDEPKKDINYLWVTLDYVYDFIRNRIKEYPKEKYADRNFFSSIGLQTIIEMNELDARKQK</sequence>
<evidence type="ECO:0000313" key="1">
    <source>
        <dbReference type="EMBL" id="REC66204.1"/>
    </source>
</evidence>
<dbReference type="AlphaFoldDB" id="A0A3D9CKE5"/>
<dbReference type="Proteomes" id="UP000256326">
    <property type="component" value="Unassembled WGS sequence"/>
</dbReference>
<name>A0A3D9CKE5_9FLAO</name>
<comment type="caution">
    <text evidence="1">The sequence shown here is derived from an EMBL/GenBank/DDBJ whole genome shotgun (WGS) entry which is preliminary data.</text>
</comment>
<dbReference type="EMBL" id="QNUG01000067">
    <property type="protein sequence ID" value="REC66204.1"/>
    <property type="molecule type" value="Genomic_DNA"/>
</dbReference>
<evidence type="ECO:0000313" key="2">
    <source>
        <dbReference type="Proteomes" id="UP000256326"/>
    </source>
</evidence>
<dbReference type="RefSeq" id="WP_116037098.1">
    <property type="nucleotide sequence ID" value="NZ_JBHLVV010000007.1"/>
</dbReference>
<organism evidence="1 2">
    <name type="scientific">Epilithonimonas hispanica</name>
    <dbReference type="NCBI Taxonomy" id="358687"/>
    <lineage>
        <taxon>Bacteria</taxon>
        <taxon>Pseudomonadati</taxon>
        <taxon>Bacteroidota</taxon>
        <taxon>Flavobacteriia</taxon>
        <taxon>Flavobacteriales</taxon>
        <taxon>Weeksellaceae</taxon>
        <taxon>Chryseobacterium group</taxon>
        <taxon>Epilithonimonas</taxon>
    </lineage>
</organism>
<keyword evidence="2" id="KW-1185">Reference proteome</keyword>
<gene>
    <name evidence="1" type="ORF">DRF58_17090</name>
</gene>
<proteinExistence type="predicted"/>
<protein>
    <submittedName>
        <fullName evidence="1">Uncharacterized protein</fullName>
    </submittedName>
</protein>
<accession>A0A3D9CKE5</accession>
<dbReference type="OrthoDB" id="3078186at2"/>